<dbReference type="Pfam" id="PF08868">
    <property type="entry name" value="YugN"/>
    <property type="match status" value="1"/>
</dbReference>
<evidence type="ECO:0008006" key="3">
    <source>
        <dbReference type="Google" id="ProtNLM"/>
    </source>
</evidence>
<dbReference type="OrthoDB" id="2988890at2"/>
<evidence type="ECO:0000313" key="1">
    <source>
        <dbReference type="EMBL" id="OPH61308.1"/>
    </source>
</evidence>
<dbReference type="EMBL" id="MBTG01000002">
    <property type="protein sequence ID" value="OPH61308.1"/>
    <property type="molecule type" value="Genomic_DNA"/>
</dbReference>
<dbReference type="Gene3D" id="3.30.310.100">
    <property type="entry name" value="YugN-like"/>
    <property type="match status" value="1"/>
</dbReference>
<dbReference type="InterPro" id="IPR036491">
    <property type="entry name" value="YugN-like_sf"/>
</dbReference>
<dbReference type="STRING" id="1469647.BC351_15325"/>
<dbReference type="AlphaFoldDB" id="A0A1V4HRH8"/>
<organism evidence="1 2">
    <name type="scientific">Paenibacillus ferrarius</name>
    <dbReference type="NCBI Taxonomy" id="1469647"/>
    <lineage>
        <taxon>Bacteria</taxon>
        <taxon>Bacillati</taxon>
        <taxon>Bacillota</taxon>
        <taxon>Bacilli</taxon>
        <taxon>Bacillales</taxon>
        <taxon>Paenibacillaceae</taxon>
        <taxon>Paenibacillus</taxon>
    </lineage>
</organism>
<keyword evidence="2" id="KW-1185">Reference proteome</keyword>
<proteinExistence type="predicted"/>
<dbReference type="Proteomes" id="UP000190626">
    <property type="component" value="Unassembled WGS sequence"/>
</dbReference>
<dbReference type="InterPro" id="IPR014967">
    <property type="entry name" value="Uncharacterised_YugN-like"/>
</dbReference>
<comment type="caution">
    <text evidence="1">The sequence shown here is derived from an EMBL/GenBank/DDBJ whole genome shotgun (WGS) entry which is preliminary data.</text>
</comment>
<protein>
    <recommendedName>
        <fullName evidence="3">YugN-like family protein</fullName>
    </recommendedName>
</protein>
<reference evidence="2" key="1">
    <citation type="submission" date="2016-07" db="EMBL/GenBank/DDBJ databases">
        <authorList>
            <person name="Florea S."/>
            <person name="Webb J.S."/>
            <person name="Jaromczyk J."/>
            <person name="Schardl C.L."/>
        </authorList>
    </citation>
    <scope>NUCLEOTIDE SEQUENCE [LARGE SCALE GENOMIC DNA]</scope>
    <source>
        <strain evidence="2">CY1</strain>
    </source>
</reference>
<name>A0A1V4HRH8_9BACL</name>
<dbReference type="RefSeq" id="WP_079409316.1">
    <property type="nucleotide sequence ID" value="NZ_MBTG01000002.1"/>
</dbReference>
<evidence type="ECO:0000313" key="2">
    <source>
        <dbReference type="Proteomes" id="UP000190626"/>
    </source>
</evidence>
<sequence length="137" mass="15679">MKTLSSTLEQVQESFDSVRDHLHEFDFALGGNWDYDHGYFDRYLDEGHKVWLRIPFQVVTGRIDGDTEATDAIVEVGTPFVLKHVYNEGLDQEAEAETYGALIDQFQTPLDADADIEDKWVKEATGLLQKVEQAWLQ</sequence>
<dbReference type="SUPFAM" id="SSF160755">
    <property type="entry name" value="YugN-like"/>
    <property type="match status" value="1"/>
</dbReference>
<gene>
    <name evidence="1" type="ORF">BC351_15325</name>
</gene>
<accession>A0A1V4HRH8</accession>